<keyword evidence="2" id="KW-1185">Reference proteome</keyword>
<reference evidence="1" key="1">
    <citation type="submission" date="2021-01" db="EMBL/GenBank/DDBJ databases">
        <title>Complete genome sequence of Clostridiales bacterium R-7.</title>
        <authorList>
            <person name="Mahoney-Kurpe S.C."/>
            <person name="Palevich N."/>
            <person name="Koike S."/>
            <person name="Moon C.D."/>
            <person name="Attwood G.T."/>
        </authorList>
    </citation>
    <scope>NUCLEOTIDE SEQUENCE</scope>
    <source>
        <strain evidence="1">R-7</strain>
    </source>
</reference>
<evidence type="ECO:0000313" key="2">
    <source>
        <dbReference type="Proteomes" id="UP000682782"/>
    </source>
</evidence>
<evidence type="ECO:0000313" key="1">
    <source>
        <dbReference type="EMBL" id="QUC68228.1"/>
    </source>
</evidence>
<protein>
    <submittedName>
        <fullName evidence="1">Uncharacterized protein</fullName>
    </submittedName>
</protein>
<dbReference type="EMBL" id="CP068393">
    <property type="protein sequence ID" value="QUC68228.1"/>
    <property type="molecule type" value="Genomic_DNA"/>
</dbReference>
<organism evidence="1 2">
    <name type="scientific">Aristaeella hokkaidonensis</name>
    <dbReference type="NCBI Taxonomy" id="3046382"/>
    <lineage>
        <taxon>Bacteria</taxon>
        <taxon>Bacillati</taxon>
        <taxon>Bacillota</taxon>
        <taxon>Clostridia</taxon>
        <taxon>Eubacteriales</taxon>
        <taxon>Aristaeellaceae</taxon>
        <taxon>Aristaeella</taxon>
    </lineage>
</organism>
<name>A0AC61NMM2_9FIRM</name>
<dbReference type="Proteomes" id="UP000682782">
    <property type="component" value="Chromosome"/>
</dbReference>
<gene>
    <name evidence="1" type="ORF">JYE49_05910</name>
</gene>
<proteinExistence type="predicted"/>
<accession>A0AC61NMM2</accession>
<sequence>MDGSRQLQKPKKRSKSFANGIIFVSESFCLNKNTMIYHLLARAKLQKTGEK</sequence>